<dbReference type="PANTHER" id="PTHR42847">
    <property type="entry name" value="ALKANESULFONATE MONOOXYGENASE"/>
    <property type="match status" value="1"/>
</dbReference>
<dbReference type="InterPro" id="IPR036661">
    <property type="entry name" value="Luciferase-like_sf"/>
</dbReference>
<dbReference type="AlphaFoldDB" id="A0A919N651"/>
<accession>A0A919N651</accession>
<dbReference type="RefSeq" id="WP_203679498.1">
    <property type="nucleotide sequence ID" value="NZ_BOMW01000023.1"/>
</dbReference>
<evidence type="ECO:0000256" key="4">
    <source>
        <dbReference type="ARBA" id="ARBA00023033"/>
    </source>
</evidence>
<dbReference type="NCBIfam" id="TIGR03619">
    <property type="entry name" value="F420_Rv2161c"/>
    <property type="match status" value="1"/>
</dbReference>
<keyword evidence="1" id="KW-0285">Flavoprotein</keyword>
<dbReference type="Pfam" id="PF00296">
    <property type="entry name" value="Bac_luciferase"/>
    <property type="match status" value="1"/>
</dbReference>
<reference evidence="6" key="1">
    <citation type="submission" date="2021-01" db="EMBL/GenBank/DDBJ databases">
        <title>Whole genome shotgun sequence of Actinoplanes siamensis NBRC 109076.</title>
        <authorList>
            <person name="Komaki H."/>
            <person name="Tamura T."/>
        </authorList>
    </citation>
    <scope>NUCLEOTIDE SEQUENCE</scope>
    <source>
        <strain evidence="6">NBRC 109076</strain>
    </source>
</reference>
<evidence type="ECO:0000259" key="5">
    <source>
        <dbReference type="Pfam" id="PF00296"/>
    </source>
</evidence>
<keyword evidence="7" id="KW-1185">Reference proteome</keyword>
<keyword evidence="4" id="KW-0503">Monooxygenase</keyword>
<evidence type="ECO:0000256" key="1">
    <source>
        <dbReference type="ARBA" id="ARBA00022630"/>
    </source>
</evidence>
<comment type="caution">
    <text evidence="6">The sequence shown here is derived from an EMBL/GenBank/DDBJ whole genome shotgun (WGS) entry which is preliminary data.</text>
</comment>
<dbReference type="SUPFAM" id="SSF51679">
    <property type="entry name" value="Bacterial luciferase-like"/>
    <property type="match status" value="1"/>
</dbReference>
<dbReference type="GO" id="GO:0008726">
    <property type="term" value="F:alkanesulfonate monooxygenase activity"/>
    <property type="evidence" value="ECO:0007669"/>
    <property type="project" value="TreeGrafter"/>
</dbReference>
<keyword evidence="2" id="KW-0288">FMN</keyword>
<proteinExistence type="predicted"/>
<dbReference type="GO" id="GO:0046306">
    <property type="term" value="P:alkanesulfonate catabolic process"/>
    <property type="evidence" value="ECO:0007669"/>
    <property type="project" value="TreeGrafter"/>
</dbReference>
<name>A0A919N651_9ACTN</name>
<organism evidence="6 7">
    <name type="scientific">Actinoplanes siamensis</name>
    <dbReference type="NCBI Taxonomy" id="1223317"/>
    <lineage>
        <taxon>Bacteria</taxon>
        <taxon>Bacillati</taxon>
        <taxon>Actinomycetota</taxon>
        <taxon>Actinomycetes</taxon>
        <taxon>Micromonosporales</taxon>
        <taxon>Micromonosporaceae</taxon>
        <taxon>Actinoplanes</taxon>
    </lineage>
</organism>
<keyword evidence="3" id="KW-0560">Oxidoreductase</keyword>
<dbReference type="Proteomes" id="UP000629619">
    <property type="component" value="Unassembled WGS sequence"/>
</dbReference>
<evidence type="ECO:0000256" key="2">
    <source>
        <dbReference type="ARBA" id="ARBA00022643"/>
    </source>
</evidence>
<dbReference type="InterPro" id="IPR050172">
    <property type="entry name" value="SsuD_RutA_monooxygenase"/>
</dbReference>
<gene>
    <name evidence="6" type="ORF">Asi03nite_26040</name>
</gene>
<evidence type="ECO:0000256" key="3">
    <source>
        <dbReference type="ARBA" id="ARBA00023002"/>
    </source>
</evidence>
<protein>
    <recommendedName>
        <fullName evidence="5">Luciferase-like domain-containing protein</fullName>
    </recommendedName>
</protein>
<dbReference type="InterPro" id="IPR011251">
    <property type="entry name" value="Luciferase-like_dom"/>
</dbReference>
<evidence type="ECO:0000313" key="7">
    <source>
        <dbReference type="Proteomes" id="UP000629619"/>
    </source>
</evidence>
<sequence>MRFGVSLEPPFWSRGGEAAAVGAARDAERLGFDHVLMSSHLLANQHGAATDPLILLSAVAGATTRIGLATSVLVLPYYHPVVLANQVASLDALSGGRLALGVGTGWNPREFAAVDVPVRLRGRRTDDSLEIMRALWAGTASELPDRFAELRTAVLGVRPATPGGPPIWVGGHSEPSLRRAVRFGQGWHGSGISADDARFFRSRLDELAAATGRDPSAVEISTVAFLVPPGFTPVRPVPGRLLGGTGTSTEAVVEDLSLLAQAGVTMASLWIPIDGPRLIEALEWFNTEVRPQVTGSDSPT</sequence>
<dbReference type="PANTHER" id="PTHR42847:SF4">
    <property type="entry name" value="ALKANESULFONATE MONOOXYGENASE-RELATED"/>
    <property type="match status" value="1"/>
</dbReference>
<dbReference type="Gene3D" id="3.20.20.30">
    <property type="entry name" value="Luciferase-like domain"/>
    <property type="match status" value="1"/>
</dbReference>
<dbReference type="EMBL" id="BOMW01000023">
    <property type="protein sequence ID" value="GIF05066.1"/>
    <property type="molecule type" value="Genomic_DNA"/>
</dbReference>
<dbReference type="InterPro" id="IPR019921">
    <property type="entry name" value="Lucif-like_OxRdtase_Rv2161c"/>
</dbReference>
<evidence type="ECO:0000313" key="6">
    <source>
        <dbReference type="EMBL" id="GIF05066.1"/>
    </source>
</evidence>
<feature type="domain" description="Luciferase-like" evidence="5">
    <location>
        <begin position="1"/>
        <end position="225"/>
    </location>
</feature>